<feature type="domain" description="DUF1985" evidence="1">
    <location>
        <begin position="11"/>
        <end position="131"/>
    </location>
</feature>
<dbReference type="PANTHER" id="PTHR48449:SF1">
    <property type="entry name" value="DUF1985 DOMAIN-CONTAINING PROTEIN"/>
    <property type="match status" value="1"/>
</dbReference>
<accession>A0AA88DY95</accession>
<proteinExistence type="predicted"/>
<evidence type="ECO:0000259" key="1">
    <source>
        <dbReference type="Pfam" id="PF09331"/>
    </source>
</evidence>
<organism evidence="2 3">
    <name type="scientific">Ficus carica</name>
    <name type="common">Common fig</name>
    <dbReference type="NCBI Taxonomy" id="3494"/>
    <lineage>
        <taxon>Eukaryota</taxon>
        <taxon>Viridiplantae</taxon>
        <taxon>Streptophyta</taxon>
        <taxon>Embryophyta</taxon>
        <taxon>Tracheophyta</taxon>
        <taxon>Spermatophyta</taxon>
        <taxon>Magnoliopsida</taxon>
        <taxon>eudicotyledons</taxon>
        <taxon>Gunneridae</taxon>
        <taxon>Pentapetalae</taxon>
        <taxon>rosids</taxon>
        <taxon>fabids</taxon>
        <taxon>Rosales</taxon>
        <taxon>Moraceae</taxon>
        <taxon>Ficeae</taxon>
        <taxon>Ficus</taxon>
    </lineage>
</organism>
<reference evidence="2" key="1">
    <citation type="submission" date="2023-07" db="EMBL/GenBank/DDBJ databases">
        <title>draft genome sequence of fig (Ficus carica).</title>
        <authorList>
            <person name="Takahashi T."/>
            <person name="Nishimura K."/>
        </authorList>
    </citation>
    <scope>NUCLEOTIDE SEQUENCE</scope>
</reference>
<name>A0AA88DY95_FICCA</name>
<dbReference type="AlphaFoldDB" id="A0AA88DY95"/>
<dbReference type="EMBL" id="BTGU01000144">
    <property type="protein sequence ID" value="GMN63205.1"/>
    <property type="molecule type" value="Genomic_DNA"/>
</dbReference>
<dbReference type="Proteomes" id="UP001187192">
    <property type="component" value="Unassembled WGS sequence"/>
</dbReference>
<sequence>MRLTNHLGMGDALWFEVGEDLGRFSINEFCLITGMKCVGSTHLALVVDNRLMTRYFSPLRGVLREHLKLQLSNVNFDDDNDAIKLSLLYMIFCIPLANANSVNIDPKYFSLADNLAEFNAFPWGVLSWEATRATICNVVENRLSSKRRPLKKFDKIHYNIVGFSHALLVWAYESLPTIAAKFTTKYVEAIPRMLSWTSADNVKFDDVMSAFTVKEEKHVIYILYIYLCK</sequence>
<comment type="caution">
    <text evidence="2">The sequence shown here is derived from an EMBL/GenBank/DDBJ whole genome shotgun (WGS) entry which is preliminary data.</text>
</comment>
<protein>
    <recommendedName>
        <fullName evidence="1">DUF1985 domain-containing protein</fullName>
    </recommendedName>
</protein>
<keyword evidence="3" id="KW-1185">Reference proteome</keyword>
<evidence type="ECO:0000313" key="2">
    <source>
        <dbReference type="EMBL" id="GMN63205.1"/>
    </source>
</evidence>
<dbReference type="InterPro" id="IPR015410">
    <property type="entry name" value="DUF1985"/>
</dbReference>
<evidence type="ECO:0000313" key="3">
    <source>
        <dbReference type="Proteomes" id="UP001187192"/>
    </source>
</evidence>
<dbReference type="PANTHER" id="PTHR48449">
    <property type="entry name" value="DUF1985 DOMAIN-CONTAINING PROTEIN"/>
    <property type="match status" value="1"/>
</dbReference>
<gene>
    <name evidence="2" type="ORF">TIFTF001_032278</name>
</gene>
<dbReference type="Pfam" id="PF09331">
    <property type="entry name" value="DUF1985"/>
    <property type="match status" value="1"/>
</dbReference>